<accession>A0A6M3KBU8</accession>
<proteinExistence type="predicted"/>
<reference evidence="1" key="1">
    <citation type="submission" date="2020-03" db="EMBL/GenBank/DDBJ databases">
        <title>The deep terrestrial virosphere.</title>
        <authorList>
            <person name="Holmfeldt K."/>
            <person name="Nilsson E."/>
            <person name="Simone D."/>
            <person name="Lopez-Fernandez M."/>
            <person name="Wu X."/>
            <person name="de Brujin I."/>
            <person name="Lundin D."/>
            <person name="Andersson A."/>
            <person name="Bertilsson S."/>
            <person name="Dopson M."/>
        </authorList>
    </citation>
    <scope>NUCLEOTIDE SEQUENCE</scope>
    <source>
        <strain evidence="1">MM415A00921</strain>
        <strain evidence="2">MM415B06099</strain>
        <strain evidence="3">TM448B00355</strain>
    </source>
</reference>
<organism evidence="1">
    <name type="scientific">viral metagenome</name>
    <dbReference type="NCBI Taxonomy" id="1070528"/>
    <lineage>
        <taxon>unclassified sequences</taxon>
        <taxon>metagenomes</taxon>
        <taxon>organismal metagenomes</taxon>
    </lineage>
</organism>
<dbReference type="EMBL" id="MT142375">
    <property type="protein sequence ID" value="QJA79292.1"/>
    <property type="molecule type" value="Genomic_DNA"/>
</dbReference>
<protein>
    <submittedName>
        <fullName evidence="1">Uncharacterized protein</fullName>
    </submittedName>
</protein>
<dbReference type="AlphaFoldDB" id="A0A6M3KBU8"/>
<evidence type="ECO:0000313" key="3">
    <source>
        <dbReference type="EMBL" id="QJH95209.1"/>
    </source>
</evidence>
<name>A0A6M3KBU8_9ZZZZ</name>
<evidence type="ECO:0000313" key="2">
    <source>
        <dbReference type="EMBL" id="QJA97601.1"/>
    </source>
</evidence>
<dbReference type="EMBL" id="MT143508">
    <property type="protein sequence ID" value="QJA97601.1"/>
    <property type="molecule type" value="Genomic_DNA"/>
</dbReference>
<gene>
    <name evidence="1" type="ORF">MM415A00921_0021</name>
    <name evidence="2" type="ORF">MM415B06099_0008</name>
    <name evidence="3" type="ORF">TM448B00355_0062</name>
</gene>
<evidence type="ECO:0000313" key="1">
    <source>
        <dbReference type="EMBL" id="QJA79292.1"/>
    </source>
</evidence>
<dbReference type="EMBL" id="MT144614">
    <property type="protein sequence ID" value="QJH95209.1"/>
    <property type="molecule type" value="Genomic_DNA"/>
</dbReference>
<sequence length="153" mass="17703">MDKYERKELIKKKTIKSSVMSVGCTWVDGRIIFKEGKKWSNTWFGICHFSDSIFSISPLDYEKPTMITTILVSPTEAYCERSGMCLAFNCKLNRFNKGVFLSYFKDIGLFTAGLPQNIGREPLWFNDGKWKNFWGKICQTMKPEGGTMKYKES</sequence>